<sequence>MMVMGAEALLNWIIDSGGSYYMTPRLDLVFDNRNMIGEVYYWVTVKRLKSKVLARGIYVKLQSSKVKVINGSRVILSGTRKDNCVYSLDGHAVESELNASVEEKDSLAQVWHKRLGHISEAGLPALEKHELFWHTTQEVIDSIHSNLWGLSQVESLGVKSLDFPRPSRWKRHFEVELKGTDQEDGDDEDAGDQETNQTSDLTDYQLVRNREPRTRMKPLRFRDESNMVAYAFVVAEEEDTHGPLTYLEAVAYEDISKSYALSEYIFLLLYVDNMLIAHKSKAEIGSTKSLLKKEFDMKELREAKKILSMKIFRDQIRKILRVLQSGLSLKDFPFMDCDVERMSKVSYAAAKEAIWPKGLLEELGVEPNTVAVNFDNQGAIHLSWNHVFHERTKHINVRYHFIREVLEAKKVKVLKVGTKHNDVDALTKVVLGLKLQYYLELLSIGIG</sequence>
<organism evidence="3">
    <name type="scientific">Tanacetum cinerariifolium</name>
    <name type="common">Dalmatian daisy</name>
    <name type="synonym">Chrysanthemum cinerariifolium</name>
    <dbReference type="NCBI Taxonomy" id="118510"/>
    <lineage>
        <taxon>Eukaryota</taxon>
        <taxon>Viridiplantae</taxon>
        <taxon>Streptophyta</taxon>
        <taxon>Embryophyta</taxon>
        <taxon>Tracheophyta</taxon>
        <taxon>Spermatophyta</taxon>
        <taxon>Magnoliopsida</taxon>
        <taxon>eudicotyledons</taxon>
        <taxon>Gunneridae</taxon>
        <taxon>Pentapetalae</taxon>
        <taxon>asterids</taxon>
        <taxon>campanulids</taxon>
        <taxon>Asterales</taxon>
        <taxon>Asteraceae</taxon>
        <taxon>Asteroideae</taxon>
        <taxon>Anthemideae</taxon>
        <taxon>Anthemidinae</taxon>
        <taxon>Tanacetum</taxon>
    </lineage>
</organism>
<evidence type="ECO:0000256" key="1">
    <source>
        <dbReference type="SAM" id="MobiDB-lite"/>
    </source>
</evidence>
<reference evidence="3" key="1">
    <citation type="journal article" date="2019" name="Sci. Rep.">
        <title>Draft genome of Tanacetum cinerariifolium, the natural source of mosquito coil.</title>
        <authorList>
            <person name="Yamashiro T."/>
            <person name="Shiraishi A."/>
            <person name="Satake H."/>
            <person name="Nakayama K."/>
        </authorList>
    </citation>
    <scope>NUCLEOTIDE SEQUENCE</scope>
</reference>
<protein>
    <recommendedName>
        <fullName evidence="2">GAG-pre-integrase domain-containing protein</fullName>
    </recommendedName>
</protein>
<dbReference type="EMBL" id="BKCJ010080828">
    <property type="protein sequence ID" value="GEW92948.1"/>
    <property type="molecule type" value="Genomic_DNA"/>
</dbReference>
<proteinExistence type="predicted"/>
<dbReference type="AlphaFoldDB" id="A0A699H6M1"/>
<evidence type="ECO:0000313" key="3">
    <source>
        <dbReference type="EMBL" id="GEW92948.1"/>
    </source>
</evidence>
<feature type="compositionally biased region" description="Acidic residues" evidence="1">
    <location>
        <begin position="182"/>
        <end position="192"/>
    </location>
</feature>
<evidence type="ECO:0000259" key="2">
    <source>
        <dbReference type="Pfam" id="PF13976"/>
    </source>
</evidence>
<comment type="caution">
    <text evidence="3">The sequence shown here is derived from an EMBL/GenBank/DDBJ whole genome shotgun (WGS) entry which is preliminary data.</text>
</comment>
<dbReference type="CDD" id="cd09272">
    <property type="entry name" value="RNase_HI_RT_Ty1"/>
    <property type="match status" value="1"/>
</dbReference>
<dbReference type="InterPro" id="IPR025724">
    <property type="entry name" value="GAG-pre-integrase_dom"/>
</dbReference>
<name>A0A699H6M1_TANCI</name>
<feature type="region of interest" description="Disordered" evidence="1">
    <location>
        <begin position="174"/>
        <end position="204"/>
    </location>
</feature>
<feature type="domain" description="GAG-pre-integrase" evidence="2">
    <location>
        <begin position="85"/>
        <end position="133"/>
    </location>
</feature>
<dbReference type="Pfam" id="PF13976">
    <property type="entry name" value="gag_pre-integrs"/>
    <property type="match status" value="1"/>
</dbReference>
<accession>A0A699H6M1</accession>
<gene>
    <name evidence="3" type="ORF">Tci_264924</name>
</gene>